<keyword evidence="1" id="KW-0175">Coiled coil</keyword>
<gene>
    <name evidence="4" type="ORF">PECAL_3P13520</name>
</gene>
<protein>
    <recommendedName>
        <fullName evidence="3">PDZ domain-containing protein</fullName>
    </recommendedName>
</protein>
<organism evidence="4 5">
    <name type="scientific">Pelagomonas calceolata</name>
    <dbReference type="NCBI Taxonomy" id="35677"/>
    <lineage>
        <taxon>Eukaryota</taxon>
        <taxon>Sar</taxon>
        <taxon>Stramenopiles</taxon>
        <taxon>Ochrophyta</taxon>
        <taxon>Pelagophyceae</taxon>
        <taxon>Pelagomonadales</taxon>
        <taxon>Pelagomonadaceae</taxon>
        <taxon>Pelagomonas</taxon>
    </lineage>
</organism>
<feature type="compositionally biased region" description="Polar residues" evidence="2">
    <location>
        <begin position="7"/>
        <end position="19"/>
    </location>
</feature>
<dbReference type="Proteomes" id="UP000789595">
    <property type="component" value="Unassembled WGS sequence"/>
</dbReference>
<dbReference type="InterPro" id="IPR036034">
    <property type="entry name" value="PDZ_sf"/>
</dbReference>
<dbReference type="AlphaFoldDB" id="A0A8J2X2A3"/>
<feature type="compositionally biased region" description="Basic and acidic residues" evidence="2">
    <location>
        <begin position="231"/>
        <end position="241"/>
    </location>
</feature>
<feature type="compositionally biased region" description="Basic and acidic residues" evidence="2">
    <location>
        <begin position="255"/>
        <end position="289"/>
    </location>
</feature>
<evidence type="ECO:0000313" key="5">
    <source>
        <dbReference type="Proteomes" id="UP000789595"/>
    </source>
</evidence>
<feature type="compositionally biased region" description="Low complexity" evidence="2">
    <location>
        <begin position="49"/>
        <end position="58"/>
    </location>
</feature>
<feature type="region of interest" description="Disordered" evidence="2">
    <location>
        <begin position="647"/>
        <end position="675"/>
    </location>
</feature>
<evidence type="ECO:0000259" key="3">
    <source>
        <dbReference type="PROSITE" id="PS50106"/>
    </source>
</evidence>
<dbReference type="SUPFAM" id="SSF50156">
    <property type="entry name" value="PDZ domain-like"/>
    <property type="match status" value="1"/>
</dbReference>
<dbReference type="EMBL" id="CAKKNE010000003">
    <property type="protein sequence ID" value="CAH0371411.1"/>
    <property type="molecule type" value="Genomic_DNA"/>
</dbReference>
<dbReference type="Gene3D" id="2.30.42.10">
    <property type="match status" value="1"/>
</dbReference>
<keyword evidence="5" id="KW-1185">Reference proteome</keyword>
<name>A0A8J2X2A3_9STRA</name>
<feature type="compositionally biased region" description="Pro residues" evidence="2">
    <location>
        <begin position="654"/>
        <end position="664"/>
    </location>
</feature>
<sequence>MPAAFSSPRSGAPLTTKSLRNADLGRLTATTRRSKAAPAATSERREQQLRAALATARQEAASARAAARVCAEALVQAERTNGAPGTATKTLLAAAQEADATRETQQASKDAQDKLKRRQKELREELARARDETAQLQQHAAEALRRDKSYEDKCKAADASFAAVSNRVAQLDRENARCVSQAKRALASAGEVARRMARAEAAVAEHQARADRAEAEAAELRAKRSSGNAERQLKEACRRAEQASSRASSATARAEAAEKRAKALEDRVNAAERKASSSREAEVAAEKRAEAANEAEATAATKCASLEADLDALRGQAERGQAALMGELDELRAARERAESDAGAVSGTLDNLRKELEAANQRARQAELAASAADARAAVAAESRVVRVASAQPSSTLPATRGSELLRWRARVALDATGVGVSLKDGDSLTLAEARDAAYEAGLRAGDVVLEINGAPATTATAAKATVAQARDSGAPTVEFVVERRRPWPDVEGLERDLVDAKTRLAQAVLEHGRRDAQKVSEDAQGFIDREALERELVEAKTRLAQLALENASGGGERVAALEKELAASRSDRERALEAELAKTKTALDSAVLAARTLGEQHDASLKREASREDLSSDAVARSELLERELVDAKMKLAQTAMELGELRMARSATPPPPAAAPPKSPKRSWLNRKK</sequence>
<accession>A0A8J2X2A3</accession>
<feature type="region of interest" description="Disordered" evidence="2">
    <location>
        <begin position="1"/>
        <end position="58"/>
    </location>
</feature>
<proteinExistence type="predicted"/>
<evidence type="ECO:0000256" key="1">
    <source>
        <dbReference type="SAM" id="Coils"/>
    </source>
</evidence>
<feature type="region of interest" description="Disordered" evidence="2">
    <location>
        <begin position="207"/>
        <end position="289"/>
    </location>
</feature>
<evidence type="ECO:0000256" key="2">
    <source>
        <dbReference type="SAM" id="MobiDB-lite"/>
    </source>
</evidence>
<feature type="region of interest" description="Disordered" evidence="2">
    <location>
        <begin position="95"/>
        <end position="122"/>
    </location>
</feature>
<reference evidence="4" key="1">
    <citation type="submission" date="2021-11" db="EMBL/GenBank/DDBJ databases">
        <authorList>
            <consortium name="Genoscope - CEA"/>
            <person name="William W."/>
        </authorList>
    </citation>
    <scope>NUCLEOTIDE SEQUENCE</scope>
</reference>
<evidence type="ECO:0000313" key="4">
    <source>
        <dbReference type="EMBL" id="CAH0371411.1"/>
    </source>
</evidence>
<dbReference type="InterPro" id="IPR001478">
    <property type="entry name" value="PDZ"/>
</dbReference>
<feature type="coiled-coil region" evidence="1">
    <location>
        <begin position="491"/>
        <end position="579"/>
    </location>
</feature>
<feature type="compositionally biased region" description="Low complexity" evidence="2">
    <location>
        <begin position="242"/>
        <end position="254"/>
    </location>
</feature>
<feature type="compositionally biased region" description="Basic and acidic residues" evidence="2">
    <location>
        <begin position="207"/>
        <end position="222"/>
    </location>
</feature>
<dbReference type="SMART" id="SM00228">
    <property type="entry name" value="PDZ"/>
    <property type="match status" value="1"/>
</dbReference>
<feature type="domain" description="PDZ" evidence="3">
    <location>
        <begin position="409"/>
        <end position="486"/>
    </location>
</feature>
<comment type="caution">
    <text evidence="4">The sequence shown here is derived from an EMBL/GenBank/DDBJ whole genome shotgun (WGS) entry which is preliminary data.</text>
</comment>
<dbReference type="PROSITE" id="PS50106">
    <property type="entry name" value="PDZ"/>
    <property type="match status" value="1"/>
</dbReference>
<feature type="compositionally biased region" description="Basic residues" evidence="2">
    <location>
        <begin position="665"/>
        <end position="675"/>
    </location>
</feature>